<dbReference type="Proteomes" id="UP000015105">
    <property type="component" value="Chromosome 3D"/>
</dbReference>
<name>A0A453GWA8_AEGTS</name>
<reference evidence="3" key="2">
    <citation type="journal article" date="2017" name="Nat. Plants">
        <title>The Aegilops tauschii genome reveals multiple impacts of transposons.</title>
        <authorList>
            <person name="Zhao G."/>
            <person name="Zou C."/>
            <person name="Li K."/>
            <person name="Wang K."/>
            <person name="Li T."/>
            <person name="Gao L."/>
            <person name="Zhang X."/>
            <person name="Wang H."/>
            <person name="Yang Z."/>
            <person name="Liu X."/>
            <person name="Jiang W."/>
            <person name="Mao L."/>
            <person name="Kong X."/>
            <person name="Jiao Y."/>
            <person name="Jia J."/>
        </authorList>
    </citation>
    <scope>NUCLEOTIDE SEQUENCE [LARGE SCALE GENOMIC DNA]</scope>
    <source>
        <strain evidence="3">cv. AL8/78</strain>
    </source>
</reference>
<accession>A0A453GWA8</accession>
<reference evidence="2" key="3">
    <citation type="journal article" date="2017" name="Nature">
        <title>Genome sequence of the progenitor of the wheat D genome Aegilops tauschii.</title>
        <authorList>
            <person name="Luo M.C."/>
            <person name="Gu Y.Q."/>
            <person name="Puiu D."/>
            <person name="Wang H."/>
            <person name="Twardziok S.O."/>
            <person name="Deal K.R."/>
            <person name="Huo N."/>
            <person name="Zhu T."/>
            <person name="Wang L."/>
            <person name="Wang Y."/>
            <person name="McGuire P.E."/>
            <person name="Liu S."/>
            <person name="Long H."/>
            <person name="Ramasamy R.K."/>
            <person name="Rodriguez J.C."/>
            <person name="Van S.L."/>
            <person name="Yuan L."/>
            <person name="Wang Z."/>
            <person name="Xia Z."/>
            <person name="Xiao L."/>
            <person name="Anderson O.D."/>
            <person name="Ouyang S."/>
            <person name="Liang Y."/>
            <person name="Zimin A.V."/>
            <person name="Pertea G."/>
            <person name="Qi P."/>
            <person name="Bennetzen J.L."/>
            <person name="Dai X."/>
            <person name="Dawson M.W."/>
            <person name="Muller H.G."/>
            <person name="Kugler K."/>
            <person name="Rivarola-Duarte L."/>
            <person name="Spannagl M."/>
            <person name="Mayer K.F.X."/>
            <person name="Lu F.H."/>
            <person name="Bevan M.W."/>
            <person name="Leroy P."/>
            <person name="Li P."/>
            <person name="You F.M."/>
            <person name="Sun Q."/>
            <person name="Liu Z."/>
            <person name="Lyons E."/>
            <person name="Wicker T."/>
            <person name="Salzberg S.L."/>
            <person name="Devos K.M."/>
            <person name="Dvorak J."/>
        </authorList>
    </citation>
    <scope>NUCLEOTIDE SEQUENCE [LARGE SCALE GENOMIC DNA]</scope>
    <source>
        <strain evidence="2">cv. AL8/78</strain>
    </source>
</reference>
<organism evidence="2 3">
    <name type="scientific">Aegilops tauschii subsp. strangulata</name>
    <name type="common">Goatgrass</name>
    <dbReference type="NCBI Taxonomy" id="200361"/>
    <lineage>
        <taxon>Eukaryota</taxon>
        <taxon>Viridiplantae</taxon>
        <taxon>Streptophyta</taxon>
        <taxon>Embryophyta</taxon>
        <taxon>Tracheophyta</taxon>
        <taxon>Spermatophyta</taxon>
        <taxon>Magnoliopsida</taxon>
        <taxon>Liliopsida</taxon>
        <taxon>Poales</taxon>
        <taxon>Poaceae</taxon>
        <taxon>BOP clade</taxon>
        <taxon>Pooideae</taxon>
        <taxon>Triticodae</taxon>
        <taxon>Triticeae</taxon>
        <taxon>Triticinae</taxon>
        <taxon>Aegilops</taxon>
    </lineage>
</organism>
<evidence type="ECO:0000313" key="3">
    <source>
        <dbReference type="Proteomes" id="UP000015105"/>
    </source>
</evidence>
<dbReference type="Gramene" id="AET3Gv21228500.7">
    <property type="protein sequence ID" value="AET3Gv21228500.7"/>
    <property type="gene ID" value="AET3Gv21228500"/>
</dbReference>
<reference evidence="2" key="5">
    <citation type="journal article" date="2021" name="G3 (Bethesda)">
        <title>Aegilops tauschii genome assembly Aet v5.0 features greater sequence contiguity and improved annotation.</title>
        <authorList>
            <person name="Wang L."/>
            <person name="Zhu T."/>
            <person name="Rodriguez J.C."/>
            <person name="Deal K.R."/>
            <person name="Dubcovsky J."/>
            <person name="McGuire P.E."/>
            <person name="Lux T."/>
            <person name="Spannagl M."/>
            <person name="Mayer K.F.X."/>
            <person name="Baldrich P."/>
            <person name="Meyers B.C."/>
            <person name="Huo N."/>
            <person name="Gu Y.Q."/>
            <person name="Zhou H."/>
            <person name="Devos K.M."/>
            <person name="Bennetzen J.L."/>
            <person name="Unver T."/>
            <person name="Budak H."/>
            <person name="Gulick P.J."/>
            <person name="Galiba G."/>
            <person name="Kalapos B."/>
            <person name="Nelson D.R."/>
            <person name="Li P."/>
            <person name="You F.M."/>
            <person name="Luo M.C."/>
            <person name="Dvorak J."/>
        </authorList>
    </citation>
    <scope>NUCLEOTIDE SEQUENCE [LARGE SCALE GENOMIC DNA]</scope>
    <source>
        <strain evidence="2">cv. AL8/78</strain>
    </source>
</reference>
<reference evidence="3" key="1">
    <citation type="journal article" date="2014" name="Science">
        <title>Ancient hybridizations among the ancestral genomes of bread wheat.</title>
        <authorList>
            <consortium name="International Wheat Genome Sequencing Consortium,"/>
            <person name="Marcussen T."/>
            <person name="Sandve S.R."/>
            <person name="Heier L."/>
            <person name="Spannagl M."/>
            <person name="Pfeifer M."/>
            <person name="Jakobsen K.S."/>
            <person name="Wulff B.B."/>
            <person name="Steuernagel B."/>
            <person name="Mayer K.F."/>
            <person name="Olsen O.A."/>
        </authorList>
    </citation>
    <scope>NUCLEOTIDE SEQUENCE [LARGE SCALE GENOMIC DNA]</scope>
    <source>
        <strain evidence="3">cv. AL8/78</strain>
    </source>
</reference>
<evidence type="ECO:0000313" key="2">
    <source>
        <dbReference type="EnsemblPlants" id="AET3Gv21228500.7"/>
    </source>
</evidence>
<evidence type="ECO:0000256" key="1">
    <source>
        <dbReference type="SAM" id="MobiDB-lite"/>
    </source>
</evidence>
<feature type="region of interest" description="Disordered" evidence="1">
    <location>
        <begin position="1"/>
        <end position="35"/>
    </location>
</feature>
<reference evidence="2" key="4">
    <citation type="submission" date="2019-03" db="UniProtKB">
        <authorList>
            <consortium name="EnsemblPlants"/>
        </authorList>
    </citation>
    <scope>IDENTIFICATION</scope>
</reference>
<protein>
    <submittedName>
        <fullName evidence="2">Uncharacterized protein</fullName>
    </submittedName>
</protein>
<keyword evidence="3" id="KW-1185">Reference proteome</keyword>
<sequence>GCSHEITALPTPTPPPSTATSSPSPSPESAVPAATYSEPTVAPFLDPAVALPFSQGDLRLIP</sequence>
<feature type="compositionally biased region" description="Low complexity" evidence="1">
    <location>
        <begin position="18"/>
        <end position="35"/>
    </location>
</feature>
<dbReference type="EnsemblPlants" id="AET3Gv21228500.7">
    <property type="protein sequence ID" value="AET3Gv21228500.7"/>
    <property type="gene ID" value="AET3Gv21228500"/>
</dbReference>
<proteinExistence type="predicted"/>
<dbReference type="AlphaFoldDB" id="A0A453GWA8"/>